<dbReference type="Proteomes" id="UP000075714">
    <property type="component" value="Unassembled WGS sequence"/>
</dbReference>
<evidence type="ECO:0000313" key="2">
    <source>
        <dbReference type="Proteomes" id="UP000075714"/>
    </source>
</evidence>
<organism evidence="1 2">
    <name type="scientific">Gonium pectorale</name>
    <name type="common">Green alga</name>
    <dbReference type="NCBI Taxonomy" id="33097"/>
    <lineage>
        <taxon>Eukaryota</taxon>
        <taxon>Viridiplantae</taxon>
        <taxon>Chlorophyta</taxon>
        <taxon>core chlorophytes</taxon>
        <taxon>Chlorophyceae</taxon>
        <taxon>CS clade</taxon>
        <taxon>Chlamydomonadales</taxon>
        <taxon>Volvocaceae</taxon>
        <taxon>Gonium</taxon>
    </lineage>
</organism>
<evidence type="ECO:0000313" key="1">
    <source>
        <dbReference type="EMBL" id="KXZ56899.1"/>
    </source>
</evidence>
<protein>
    <recommendedName>
        <fullName evidence="3">Pherophorin domain-containing protein</fullName>
    </recommendedName>
</protein>
<dbReference type="EMBL" id="LSYV01000002">
    <property type="protein sequence ID" value="KXZ56899.1"/>
    <property type="molecule type" value="Genomic_DNA"/>
</dbReference>
<proteinExistence type="predicted"/>
<evidence type="ECO:0008006" key="3">
    <source>
        <dbReference type="Google" id="ProtNLM"/>
    </source>
</evidence>
<reference evidence="2" key="1">
    <citation type="journal article" date="2016" name="Nat. Commun.">
        <title>The Gonium pectorale genome demonstrates co-option of cell cycle regulation during the evolution of multicellularity.</title>
        <authorList>
            <person name="Hanschen E.R."/>
            <person name="Marriage T.N."/>
            <person name="Ferris P.J."/>
            <person name="Hamaji T."/>
            <person name="Toyoda A."/>
            <person name="Fujiyama A."/>
            <person name="Neme R."/>
            <person name="Noguchi H."/>
            <person name="Minakuchi Y."/>
            <person name="Suzuki M."/>
            <person name="Kawai-Toyooka H."/>
            <person name="Smith D.R."/>
            <person name="Sparks H."/>
            <person name="Anderson J."/>
            <person name="Bakaric R."/>
            <person name="Luria V."/>
            <person name="Karger A."/>
            <person name="Kirschner M.W."/>
            <person name="Durand P.M."/>
            <person name="Michod R.E."/>
            <person name="Nozaki H."/>
            <person name="Olson B.J."/>
        </authorList>
    </citation>
    <scope>NUCLEOTIDE SEQUENCE [LARGE SCALE GENOMIC DNA]</scope>
    <source>
        <strain evidence="2">NIES-2863</strain>
    </source>
</reference>
<dbReference type="OrthoDB" id="10410775at2759"/>
<gene>
    <name evidence="1" type="ORF">GPECTOR_1g810</name>
</gene>
<accession>A0A150H425</accession>
<comment type="caution">
    <text evidence="1">The sequence shown here is derived from an EMBL/GenBank/DDBJ whole genome shotgun (WGS) entry which is preliminary data.</text>
</comment>
<dbReference type="AlphaFoldDB" id="A0A150H425"/>
<sequence>MGVDKVDLLINDACLQSMYNGTINGRLISPSYTSFDRSGASYTTAKLRLNLGREDVPPASRFCFAIRRRLCAGGLADLCAGPSCMYALEENTASSPTGTQCCPVDRGPWK</sequence>
<name>A0A150H425_GONPE</name>
<keyword evidence="2" id="KW-1185">Reference proteome</keyword>